<dbReference type="InterPro" id="IPR051052">
    <property type="entry name" value="Diverse_substrate_MTase"/>
</dbReference>
<accession>A0A3B0V9W6</accession>
<proteinExistence type="inferred from homology"/>
<evidence type="ECO:0000259" key="4">
    <source>
        <dbReference type="Pfam" id="PF08241"/>
    </source>
</evidence>
<evidence type="ECO:0000256" key="2">
    <source>
        <dbReference type="ARBA" id="ARBA00022603"/>
    </source>
</evidence>
<dbReference type="GO" id="GO:0008757">
    <property type="term" value="F:S-adenosylmethionine-dependent methyltransferase activity"/>
    <property type="evidence" value="ECO:0007669"/>
    <property type="project" value="InterPro"/>
</dbReference>
<dbReference type="PANTHER" id="PTHR44942">
    <property type="entry name" value="METHYLTRANSF_11 DOMAIN-CONTAINING PROTEIN"/>
    <property type="match status" value="1"/>
</dbReference>
<dbReference type="AlphaFoldDB" id="A0A3B0V9W6"/>
<feature type="domain" description="Methyltransferase type 11" evidence="4">
    <location>
        <begin position="43"/>
        <end position="136"/>
    </location>
</feature>
<evidence type="ECO:0000313" key="5">
    <source>
        <dbReference type="EMBL" id="VAW35592.1"/>
    </source>
</evidence>
<dbReference type="PANTHER" id="PTHR44942:SF4">
    <property type="entry name" value="METHYLTRANSFERASE TYPE 11 DOMAIN-CONTAINING PROTEIN"/>
    <property type="match status" value="1"/>
</dbReference>
<dbReference type="GO" id="GO:0032259">
    <property type="term" value="P:methylation"/>
    <property type="evidence" value="ECO:0007669"/>
    <property type="project" value="UniProtKB-KW"/>
</dbReference>
<organism evidence="5">
    <name type="scientific">hydrothermal vent metagenome</name>
    <dbReference type="NCBI Taxonomy" id="652676"/>
    <lineage>
        <taxon>unclassified sequences</taxon>
        <taxon>metagenomes</taxon>
        <taxon>ecological metagenomes</taxon>
    </lineage>
</organism>
<dbReference type="Gene3D" id="3.40.50.150">
    <property type="entry name" value="Vaccinia Virus protein VP39"/>
    <property type="match status" value="1"/>
</dbReference>
<dbReference type="SUPFAM" id="SSF53335">
    <property type="entry name" value="S-adenosyl-L-methionine-dependent methyltransferases"/>
    <property type="match status" value="1"/>
</dbReference>
<keyword evidence="2" id="KW-0489">Methyltransferase</keyword>
<comment type="similarity">
    <text evidence="1">Belongs to the methyltransferase superfamily.</text>
</comment>
<dbReference type="EMBL" id="UOEW01000107">
    <property type="protein sequence ID" value="VAW35592.1"/>
    <property type="molecule type" value="Genomic_DNA"/>
</dbReference>
<dbReference type="InterPro" id="IPR013216">
    <property type="entry name" value="Methyltransf_11"/>
</dbReference>
<evidence type="ECO:0000256" key="3">
    <source>
        <dbReference type="ARBA" id="ARBA00022679"/>
    </source>
</evidence>
<sequence>MAEENILEFTGERFTPQCVREIWYEHYHRYAFAKRLVADKNVLDIACGEGYGSDILAQYAKTVVGIDIDDASVTHAKTQYSRNNLTYIAGSCLDIPLDDASINVVVSFETLEHLAQQQEMLAEINRVLTSDGLLIISTPDKKYYSDATGFANEFHVKELYKDEFKQLLDRHWKEQIWYSQALSFNSIMEKFGDKQQTYSSDILNDSNSFIEDDPLIKPMYYIVIATKAKQFLPSLPALHLFADTEQSIYGHYNAVIRAHILYENKYRKLKSKYNKLKSQHNKWLSIPILGRIIKHFSLKF</sequence>
<reference evidence="5" key="1">
    <citation type="submission" date="2018-06" db="EMBL/GenBank/DDBJ databases">
        <authorList>
            <person name="Zhirakovskaya E."/>
        </authorList>
    </citation>
    <scope>NUCLEOTIDE SEQUENCE</scope>
</reference>
<dbReference type="InterPro" id="IPR029063">
    <property type="entry name" value="SAM-dependent_MTases_sf"/>
</dbReference>
<name>A0A3B0V9W6_9ZZZZ</name>
<protein>
    <recommendedName>
        <fullName evidence="4">Methyltransferase type 11 domain-containing protein</fullName>
    </recommendedName>
</protein>
<dbReference type="Pfam" id="PF08241">
    <property type="entry name" value="Methyltransf_11"/>
    <property type="match status" value="1"/>
</dbReference>
<keyword evidence="3" id="KW-0808">Transferase</keyword>
<gene>
    <name evidence="5" type="ORF">MNBD_GAMMA01-528</name>
</gene>
<dbReference type="CDD" id="cd02440">
    <property type="entry name" value="AdoMet_MTases"/>
    <property type="match status" value="1"/>
</dbReference>
<evidence type="ECO:0000256" key="1">
    <source>
        <dbReference type="ARBA" id="ARBA00008361"/>
    </source>
</evidence>